<sequence>MQFLAKTIQFALGDWLNYGSAKYGEKYAQAIEETPYTYGTLRNYAYVAGKIELSRRNDRLSFAHHSEVAKLDAAQQDAWLDLAVDENLTTRQLRQSINNTPAAAGRICPQCGYNYGYKE</sequence>
<dbReference type="AlphaFoldDB" id="A0A0F9FAE2"/>
<organism evidence="1">
    <name type="scientific">marine sediment metagenome</name>
    <dbReference type="NCBI Taxonomy" id="412755"/>
    <lineage>
        <taxon>unclassified sequences</taxon>
        <taxon>metagenomes</taxon>
        <taxon>ecological metagenomes</taxon>
    </lineage>
</organism>
<dbReference type="EMBL" id="LAZR01033438">
    <property type="protein sequence ID" value="KKL48072.1"/>
    <property type="molecule type" value="Genomic_DNA"/>
</dbReference>
<accession>A0A0F9FAE2</accession>
<name>A0A0F9FAE2_9ZZZZ</name>
<evidence type="ECO:0000313" key="1">
    <source>
        <dbReference type="EMBL" id="KKL48072.1"/>
    </source>
</evidence>
<comment type="caution">
    <text evidence="1">The sequence shown here is derived from an EMBL/GenBank/DDBJ whole genome shotgun (WGS) entry which is preliminary data.</text>
</comment>
<gene>
    <name evidence="1" type="ORF">LCGC14_2329150</name>
</gene>
<proteinExistence type="predicted"/>
<reference evidence="1" key="1">
    <citation type="journal article" date="2015" name="Nature">
        <title>Complex archaea that bridge the gap between prokaryotes and eukaryotes.</title>
        <authorList>
            <person name="Spang A."/>
            <person name="Saw J.H."/>
            <person name="Jorgensen S.L."/>
            <person name="Zaremba-Niedzwiedzka K."/>
            <person name="Martijn J."/>
            <person name="Lind A.E."/>
            <person name="van Eijk R."/>
            <person name="Schleper C."/>
            <person name="Guy L."/>
            <person name="Ettema T.J."/>
        </authorList>
    </citation>
    <scope>NUCLEOTIDE SEQUENCE</scope>
</reference>
<protein>
    <submittedName>
        <fullName evidence="1">Uncharacterized protein</fullName>
    </submittedName>
</protein>